<dbReference type="AlphaFoldDB" id="A0A7G5EJD2"/>
<dbReference type="Proteomes" id="UP000515240">
    <property type="component" value="Chromosome"/>
</dbReference>
<dbReference type="SUPFAM" id="SSF53756">
    <property type="entry name" value="UDP-Glycosyltransferase/glycogen phosphorylase"/>
    <property type="match status" value="1"/>
</dbReference>
<dbReference type="KEGG" id="cpis:HS961_15375"/>
<evidence type="ECO:0000313" key="5">
    <source>
        <dbReference type="EMBL" id="QMV74107.1"/>
    </source>
</evidence>
<dbReference type="EMBL" id="CP058554">
    <property type="protein sequence ID" value="QMV74107.1"/>
    <property type="molecule type" value="Genomic_DNA"/>
</dbReference>
<reference evidence="5 6" key="1">
    <citation type="journal article" date="2020" name="G3 (Bethesda)">
        <title>CeMbio - The Caenorhabditis elegans Microbiome Resource.</title>
        <authorList>
            <person name="Dirksen P."/>
            <person name="Assie A."/>
            <person name="Zimmermann J."/>
            <person name="Zhang F."/>
            <person name="Tietje A.M."/>
            <person name="Marsh S.A."/>
            <person name="Felix M.A."/>
            <person name="Shapira M."/>
            <person name="Kaleta C."/>
            <person name="Schulenburg H."/>
            <person name="Samuel B."/>
        </authorList>
    </citation>
    <scope>NUCLEOTIDE SEQUENCE [LARGE SCALE GENOMIC DNA]</scope>
    <source>
        <strain evidence="5 6">BIGb0172</strain>
    </source>
</reference>
<name>A0A7G5EJD2_9BURK</name>
<evidence type="ECO:0000259" key="4">
    <source>
        <dbReference type="Pfam" id="PF12000"/>
    </source>
</evidence>
<dbReference type="Pfam" id="PF00534">
    <property type="entry name" value="Glycos_transf_1"/>
    <property type="match status" value="1"/>
</dbReference>
<keyword evidence="1" id="KW-0328">Glycosyltransferase</keyword>
<accession>A0A7G5EJD2</accession>
<evidence type="ECO:0000313" key="6">
    <source>
        <dbReference type="Proteomes" id="UP000515240"/>
    </source>
</evidence>
<feature type="domain" description="Glycosyl transferase family 4" evidence="4">
    <location>
        <begin position="51"/>
        <end position="195"/>
    </location>
</feature>
<dbReference type="Gene3D" id="3.40.50.2000">
    <property type="entry name" value="Glycogen Phosphorylase B"/>
    <property type="match status" value="1"/>
</dbReference>
<proteinExistence type="predicted"/>
<dbReference type="Pfam" id="PF12000">
    <property type="entry name" value="Glyco_trans_4_3"/>
    <property type="match status" value="1"/>
</dbReference>
<sequence>MTDKPLIVFVGAVYPSQYSLLCSHLRAQGLADAWFMTTPGHKANHEKHCDHLLSFQPDGLIVGPQSYYYSDKVERSARICRGVLKALEDFEAAQGRKIDVVVAHSLWGAPNWLFGELDAAIISYIEFPSYLAHGWDAAYPPDQAQRLGDRNTEMLSFHQVLCSDLTIVPSAYARSMFPPLLQDRIAVQFEGFDIQPPLRNFGAGGDATAQAADASKPFTIAFSARDLSSAKGFETYIRLVDRMVREGDDQNTRFIAIGDAKASTYGYEQQWVERRYGGKVESFRDHLLKVYPAADVIEFPGHLPYDQFSALLAEVDLFLYPLRYGVANWGLMEILARGGCVIGSNWGFAPELIAHNVNGLLLPDNDDDWIHAIRQLRNDPARRQRYAQAALETGKAYHIAKVAPRFMALFERAMTNRKAPLVAPR</sequence>
<dbReference type="PANTHER" id="PTHR12526:SF510">
    <property type="entry name" value="D-INOSITOL 3-PHOSPHATE GLYCOSYLTRANSFERASE"/>
    <property type="match status" value="1"/>
</dbReference>
<evidence type="ECO:0000256" key="2">
    <source>
        <dbReference type="ARBA" id="ARBA00022679"/>
    </source>
</evidence>
<protein>
    <submittedName>
        <fullName evidence="5">Glycosyltransferase</fullName>
    </submittedName>
</protein>
<keyword evidence="6" id="KW-1185">Reference proteome</keyword>
<dbReference type="InterPro" id="IPR022623">
    <property type="entry name" value="Glyco_trans_4"/>
</dbReference>
<gene>
    <name evidence="5" type="ORF">HS961_15375</name>
</gene>
<evidence type="ECO:0000259" key="3">
    <source>
        <dbReference type="Pfam" id="PF00534"/>
    </source>
</evidence>
<organism evidence="5 6">
    <name type="scientific">Comamonas piscis</name>
    <dbReference type="NCBI Taxonomy" id="1562974"/>
    <lineage>
        <taxon>Bacteria</taxon>
        <taxon>Pseudomonadati</taxon>
        <taxon>Pseudomonadota</taxon>
        <taxon>Betaproteobacteria</taxon>
        <taxon>Burkholderiales</taxon>
        <taxon>Comamonadaceae</taxon>
        <taxon>Comamonas</taxon>
    </lineage>
</organism>
<feature type="domain" description="Glycosyl transferase family 1" evidence="3">
    <location>
        <begin position="216"/>
        <end position="390"/>
    </location>
</feature>
<evidence type="ECO:0000256" key="1">
    <source>
        <dbReference type="ARBA" id="ARBA00022676"/>
    </source>
</evidence>
<dbReference type="GO" id="GO:0016757">
    <property type="term" value="F:glycosyltransferase activity"/>
    <property type="evidence" value="ECO:0007669"/>
    <property type="project" value="UniProtKB-KW"/>
</dbReference>
<dbReference type="InterPro" id="IPR001296">
    <property type="entry name" value="Glyco_trans_1"/>
</dbReference>
<keyword evidence="2 5" id="KW-0808">Transferase</keyword>
<dbReference type="RefSeq" id="WP_182323434.1">
    <property type="nucleotide sequence ID" value="NZ_CP058554.1"/>
</dbReference>
<dbReference type="PANTHER" id="PTHR12526">
    <property type="entry name" value="GLYCOSYLTRANSFERASE"/>
    <property type="match status" value="1"/>
</dbReference>